<feature type="domain" description="SPRY" evidence="2">
    <location>
        <begin position="124"/>
        <end position="222"/>
    </location>
</feature>
<dbReference type="OrthoDB" id="2967263at2759"/>
<proteinExistence type="predicted"/>
<comment type="caution">
    <text evidence="3">The sequence shown here is derived from an EMBL/GenBank/DDBJ whole genome shotgun (WGS) entry which is preliminary data.</text>
</comment>
<protein>
    <recommendedName>
        <fullName evidence="2">SPRY domain-containing protein</fullName>
    </recommendedName>
</protein>
<sequence>MIRHVNFLLLCPHRLSTLVHAISALGTTAPHFLALAHYACANTVCSPDHPSGYRGRMHGEWDQDHLGIGLVVSDNGACVEYPHRPTVGFLQGGRTARLSQPLTMSSGGHHRLSIVIERTGVYSQQSLTEVGLVGARFNESIALWTAQTGWSFQSYGGKSFLVTPNRNGRDRYGKVIVNGDVVTLRLDMNERTCALEINGEDFGVAWKDLPDKVYPAVTLFPPAMYRIVTED</sequence>
<gene>
    <name evidence="3" type="ORF">BC936DRAFT_149714</name>
</gene>
<accession>A0A433D090</accession>
<dbReference type="AlphaFoldDB" id="A0A433D090"/>
<reference evidence="3 4" key="1">
    <citation type="journal article" date="2018" name="New Phytol.">
        <title>Phylogenomics of Endogonaceae and evolution of mycorrhizas within Mucoromycota.</title>
        <authorList>
            <person name="Chang Y."/>
            <person name="Desiro A."/>
            <person name="Na H."/>
            <person name="Sandor L."/>
            <person name="Lipzen A."/>
            <person name="Clum A."/>
            <person name="Barry K."/>
            <person name="Grigoriev I.V."/>
            <person name="Martin F.M."/>
            <person name="Stajich J.E."/>
            <person name="Smith M.E."/>
            <person name="Bonito G."/>
            <person name="Spatafora J.W."/>
        </authorList>
    </citation>
    <scope>NUCLEOTIDE SEQUENCE [LARGE SCALE GENOMIC DNA]</scope>
    <source>
        <strain evidence="3 4">GMNB39</strain>
    </source>
</reference>
<keyword evidence="4" id="KW-1185">Reference proteome</keyword>
<organism evidence="3 4">
    <name type="scientific">Jimgerdemannia flammicorona</name>
    <dbReference type="NCBI Taxonomy" id="994334"/>
    <lineage>
        <taxon>Eukaryota</taxon>
        <taxon>Fungi</taxon>
        <taxon>Fungi incertae sedis</taxon>
        <taxon>Mucoromycota</taxon>
        <taxon>Mucoromycotina</taxon>
        <taxon>Endogonomycetes</taxon>
        <taxon>Endogonales</taxon>
        <taxon>Endogonaceae</taxon>
        <taxon>Jimgerdemannia</taxon>
    </lineage>
</organism>
<feature type="signal peptide" evidence="1">
    <location>
        <begin position="1"/>
        <end position="21"/>
    </location>
</feature>
<evidence type="ECO:0000313" key="4">
    <source>
        <dbReference type="Proteomes" id="UP000268093"/>
    </source>
</evidence>
<keyword evidence="1" id="KW-0732">Signal</keyword>
<evidence type="ECO:0000259" key="2">
    <source>
        <dbReference type="Pfam" id="PF00622"/>
    </source>
</evidence>
<dbReference type="InterPro" id="IPR013320">
    <property type="entry name" value="ConA-like_dom_sf"/>
</dbReference>
<evidence type="ECO:0000256" key="1">
    <source>
        <dbReference type="SAM" id="SignalP"/>
    </source>
</evidence>
<dbReference type="InterPro" id="IPR003877">
    <property type="entry name" value="SPRY_dom"/>
</dbReference>
<dbReference type="EMBL" id="RBNI01009261">
    <property type="protein sequence ID" value="RUP44250.1"/>
    <property type="molecule type" value="Genomic_DNA"/>
</dbReference>
<name>A0A433D090_9FUNG</name>
<evidence type="ECO:0000313" key="3">
    <source>
        <dbReference type="EMBL" id="RUP44250.1"/>
    </source>
</evidence>
<dbReference type="SUPFAM" id="SSF49899">
    <property type="entry name" value="Concanavalin A-like lectins/glucanases"/>
    <property type="match status" value="1"/>
</dbReference>
<dbReference type="Gene3D" id="2.60.120.920">
    <property type="match status" value="1"/>
</dbReference>
<dbReference type="Proteomes" id="UP000268093">
    <property type="component" value="Unassembled WGS sequence"/>
</dbReference>
<dbReference type="InterPro" id="IPR043136">
    <property type="entry name" value="B30.2/SPRY_sf"/>
</dbReference>
<feature type="chain" id="PRO_5019187932" description="SPRY domain-containing protein" evidence="1">
    <location>
        <begin position="22"/>
        <end position="231"/>
    </location>
</feature>
<dbReference type="Pfam" id="PF00622">
    <property type="entry name" value="SPRY"/>
    <property type="match status" value="1"/>
</dbReference>